<dbReference type="GO" id="GO:0006334">
    <property type="term" value="P:nucleosome assembly"/>
    <property type="evidence" value="ECO:0007669"/>
    <property type="project" value="InterPro"/>
</dbReference>
<feature type="region of interest" description="Disordered" evidence="1">
    <location>
        <begin position="171"/>
        <end position="258"/>
    </location>
</feature>
<dbReference type="AlphaFoldDB" id="F0WKI7"/>
<dbReference type="SUPFAM" id="SSF46785">
    <property type="entry name" value="Winged helix' DNA-binding domain"/>
    <property type="match status" value="1"/>
</dbReference>
<organism evidence="3">
    <name type="scientific">Albugo laibachii Nc14</name>
    <dbReference type="NCBI Taxonomy" id="890382"/>
    <lineage>
        <taxon>Eukaryota</taxon>
        <taxon>Sar</taxon>
        <taxon>Stramenopiles</taxon>
        <taxon>Oomycota</taxon>
        <taxon>Peronosporomycetes</taxon>
        <taxon>Albuginales</taxon>
        <taxon>Albuginaceae</taxon>
        <taxon>Albugo</taxon>
    </lineage>
</organism>
<dbReference type="PROSITE" id="PS51504">
    <property type="entry name" value="H15"/>
    <property type="match status" value="1"/>
</dbReference>
<reference evidence="3" key="1">
    <citation type="journal article" date="2011" name="PLoS Biol.">
        <title>Gene gain and loss during evolution of obligate parasitism in the white rust pathogen of Arabidopsis thaliana.</title>
        <authorList>
            <person name="Kemen E."/>
            <person name="Gardiner A."/>
            <person name="Schultz-Larsen T."/>
            <person name="Kemen A.C."/>
            <person name="Balmuth A.L."/>
            <person name="Robert-Seilaniantz A."/>
            <person name="Bailey K."/>
            <person name="Holub E."/>
            <person name="Studholme D.J."/>
            <person name="Maclean D."/>
            <person name="Jones J.D."/>
        </authorList>
    </citation>
    <scope>NUCLEOTIDE SEQUENCE</scope>
</reference>
<gene>
    <name evidence="3" type="primary">AlNc14C134G7039</name>
    <name evidence="3" type="ORF">ALNC14_079360</name>
</gene>
<dbReference type="SMART" id="SM00526">
    <property type="entry name" value="H15"/>
    <property type="match status" value="1"/>
</dbReference>
<evidence type="ECO:0000256" key="1">
    <source>
        <dbReference type="SAM" id="MobiDB-lite"/>
    </source>
</evidence>
<evidence type="ECO:0000313" key="3">
    <source>
        <dbReference type="EMBL" id="CCA21793.1"/>
    </source>
</evidence>
<proteinExistence type="predicted"/>
<dbReference type="InterPro" id="IPR036388">
    <property type="entry name" value="WH-like_DNA-bd_sf"/>
</dbReference>
<dbReference type="HOGENOM" id="CLU_094396_0_0_1"/>
<sequence>MAYGEVNEEKTKIVEESIIKVPSRTTVVSDKEANTEKVKDTRNGTEVEKVKLERTRPPVKRLVKTQAASAAASRMKQPMKIVVEKKSKRVKNGKKQPADPADSGASHFDLVVDAIALFKDRNGSSRQAIAKFVAGKKPNYANHLLRKALQTGVEKGKFIEIKKGFYKLSPEQKKKAMSSSKVKVSEKNKKEQKMKPKMVPKKTVAKKMAPKKKMVVKKAPTKKLVRSKAKGVQKTKKVSKHKSAKPAKRTSKKSTAEK</sequence>
<feature type="domain" description="H15" evidence="2">
    <location>
        <begin position="103"/>
        <end position="170"/>
    </location>
</feature>
<accession>F0WKI7</accession>
<protein>
    <submittedName>
        <fullName evidence="3">Histone H1 putative</fullName>
    </submittedName>
</protein>
<reference evidence="3" key="2">
    <citation type="submission" date="2011-02" db="EMBL/GenBank/DDBJ databases">
        <authorList>
            <person name="MacLean D."/>
        </authorList>
    </citation>
    <scope>NUCLEOTIDE SEQUENCE</scope>
</reference>
<dbReference type="InterPro" id="IPR036390">
    <property type="entry name" value="WH_DNA-bd_sf"/>
</dbReference>
<dbReference type="Gene3D" id="1.10.10.10">
    <property type="entry name" value="Winged helix-like DNA-binding domain superfamily/Winged helix DNA-binding domain"/>
    <property type="match status" value="1"/>
</dbReference>
<feature type="compositionally biased region" description="Basic residues" evidence="1">
    <location>
        <begin position="195"/>
        <end position="252"/>
    </location>
</feature>
<name>F0WKI7_9STRA</name>
<feature type="region of interest" description="Disordered" evidence="1">
    <location>
        <begin position="68"/>
        <end position="104"/>
    </location>
</feature>
<feature type="compositionally biased region" description="Basic and acidic residues" evidence="1">
    <location>
        <begin position="183"/>
        <end position="194"/>
    </location>
</feature>
<dbReference type="GO" id="GO:0000786">
    <property type="term" value="C:nucleosome"/>
    <property type="evidence" value="ECO:0007669"/>
    <property type="project" value="InterPro"/>
</dbReference>
<dbReference type="InterPro" id="IPR005818">
    <property type="entry name" value="Histone_H1/H5_H15"/>
</dbReference>
<dbReference type="Pfam" id="PF00538">
    <property type="entry name" value="Linker_histone"/>
    <property type="match status" value="1"/>
</dbReference>
<dbReference type="EMBL" id="FR824179">
    <property type="protein sequence ID" value="CCA21793.1"/>
    <property type="molecule type" value="Genomic_DNA"/>
</dbReference>
<evidence type="ECO:0000259" key="2">
    <source>
        <dbReference type="PROSITE" id="PS51504"/>
    </source>
</evidence>
<dbReference type="GO" id="GO:0003677">
    <property type="term" value="F:DNA binding"/>
    <property type="evidence" value="ECO:0007669"/>
    <property type="project" value="InterPro"/>
</dbReference>